<dbReference type="Proteomes" id="UP001165121">
    <property type="component" value="Unassembled WGS sequence"/>
</dbReference>
<protein>
    <submittedName>
        <fullName evidence="2">Unnamed protein product</fullName>
    </submittedName>
</protein>
<proteinExistence type="predicted"/>
<organism evidence="2 3">
    <name type="scientific">Phytophthora fragariaefolia</name>
    <dbReference type="NCBI Taxonomy" id="1490495"/>
    <lineage>
        <taxon>Eukaryota</taxon>
        <taxon>Sar</taxon>
        <taxon>Stramenopiles</taxon>
        <taxon>Oomycota</taxon>
        <taxon>Peronosporomycetes</taxon>
        <taxon>Peronosporales</taxon>
        <taxon>Peronosporaceae</taxon>
        <taxon>Phytophthora</taxon>
    </lineage>
</organism>
<name>A0A9W6UE62_9STRA</name>
<keyword evidence="3" id="KW-1185">Reference proteome</keyword>
<accession>A0A9W6UE62</accession>
<dbReference type="AlphaFoldDB" id="A0A9W6UE62"/>
<feature type="region of interest" description="Disordered" evidence="1">
    <location>
        <begin position="25"/>
        <end position="83"/>
    </location>
</feature>
<sequence>MVEGEADLLDLVTLNRLDRILRPEDIPEGSVARVVPVTTGSQAGSRLSGSRPCGPGSDGSRSAPEVLGEESQASSPPLAGGCSLEGEFPLESCKPDNVQGLGSSQPARYVHEYSRYSWFQNDSGGCMRGYDRNLIQRWMARSLVDNKTCR</sequence>
<reference evidence="2" key="1">
    <citation type="submission" date="2023-04" db="EMBL/GenBank/DDBJ databases">
        <title>Phytophthora fragariaefolia NBRC 109709.</title>
        <authorList>
            <person name="Ichikawa N."/>
            <person name="Sato H."/>
            <person name="Tonouchi N."/>
        </authorList>
    </citation>
    <scope>NUCLEOTIDE SEQUENCE</scope>
    <source>
        <strain evidence="2">NBRC 109709</strain>
    </source>
</reference>
<feature type="compositionally biased region" description="Polar residues" evidence="1">
    <location>
        <begin position="38"/>
        <end position="48"/>
    </location>
</feature>
<evidence type="ECO:0000256" key="1">
    <source>
        <dbReference type="SAM" id="MobiDB-lite"/>
    </source>
</evidence>
<comment type="caution">
    <text evidence="2">The sequence shown here is derived from an EMBL/GenBank/DDBJ whole genome shotgun (WGS) entry which is preliminary data.</text>
</comment>
<dbReference type="EMBL" id="BSXT01000586">
    <property type="protein sequence ID" value="GMF30547.1"/>
    <property type="molecule type" value="Genomic_DNA"/>
</dbReference>
<gene>
    <name evidence="2" type="ORF">Pfra01_000679100</name>
</gene>
<evidence type="ECO:0000313" key="3">
    <source>
        <dbReference type="Proteomes" id="UP001165121"/>
    </source>
</evidence>
<evidence type="ECO:0000313" key="2">
    <source>
        <dbReference type="EMBL" id="GMF30547.1"/>
    </source>
</evidence>